<evidence type="ECO:0000313" key="2">
    <source>
        <dbReference type="EMBL" id="MBF4102474.1"/>
    </source>
</evidence>
<name>A0A930UUI9_9PAST</name>
<reference evidence="2" key="1">
    <citation type="submission" date="2020-11" db="EMBL/GenBank/DDBJ databases">
        <title>Gallibacterium anatis 1637, full genome, WGS.</title>
        <authorList>
            <person name="Laishevtcev A.I."/>
            <person name="Yakimova E.A."/>
            <person name="Petkovich D."/>
            <person name="Stepanova T.V."/>
            <person name="Kalendr R.S."/>
            <person name="Rubalsky E.O."/>
            <person name="Zulkarneev E.R."/>
            <person name="Aleshkin A.V."/>
        </authorList>
    </citation>
    <scope>NUCLEOTIDE SEQUENCE</scope>
    <source>
        <strain evidence="2">1637</strain>
    </source>
</reference>
<dbReference type="InterPro" id="IPR008635">
    <property type="entry name" value="Coiled_stalk_dom"/>
</dbReference>
<dbReference type="GO" id="GO:0019867">
    <property type="term" value="C:outer membrane"/>
    <property type="evidence" value="ECO:0007669"/>
    <property type="project" value="InterPro"/>
</dbReference>
<feature type="domain" description="Trimeric autotransporter adhesin YadA-like stalk" evidence="1">
    <location>
        <begin position="134"/>
        <end position="154"/>
    </location>
</feature>
<dbReference type="Pfam" id="PF05662">
    <property type="entry name" value="YadA_stalk"/>
    <property type="match status" value="1"/>
</dbReference>
<sequence length="166" mass="17993">MISKAKKYNNTDTATADYTVESVLSQLGWMYALNQKGGAAPVAIGRSAKALSENAVALGSYSVITPTDMDENNGNLSQPAPYSFIKLKNGNKTKDNSLNDEYLTGAVSIGGPRYVQKDVNGEMQTVQEGYYVRQIKHLADATDDTDAVNLRQLRGHSLMALRLVMG</sequence>
<dbReference type="SUPFAM" id="SSF101967">
    <property type="entry name" value="Adhesin YadA, collagen-binding domain"/>
    <property type="match status" value="1"/>
</dbReference>
<dbReference type="EMBL" id="JADION010000011">
    <property type="protein sequence ID" value="MBF4102474.1"/>
    <property type="molecule type" value="Genomic_DNA"/>
</dbReference>
<dbReference type="InterPro" id="IPR011049">
    <property type="entry name" value="Serralysin-like_metalloprot_C"/>
</dbReference>
<dbReference type="AlphaFoldDB" id="A0A930UUI9"/>
<comment type="caution">
    <text evidence="2">The sequence shown here is derived from an EMBL/GenBank/DDBJ whole genome shotgun (WGS) entry which is preliminary data.</text>
</comment>
<dbReference type="Gene3D" id="2.150.10.10">
    <property type="entry name" value="Serralysin-like metalloprotease, C-terminal"/>
    <property type="match status" value="1"/>
</dbReference>
<gene>
    <name evidence="2" type="ORF">INT80_05160</name>
</gene>
<proteinExistence type="predicted"/>
<evidence type="ECO:0000259" key="1">
    <source>
        <dbReference type="Pfam" id="PF05662"/>
    </source>
</evidence>
<accession>A0A930UUI9</accession>
<protein>
    <recommendedName>
        <fullName evidence="1">Trimeric autotransporter adhesin YadA-like stalk domain-containing protein</fullName>
    </recommendedName>
</protein>
<organism evidence="2">
    <name type="scientific">Gallibacterium anatis</name>
    <dbReference type="NCBI Taxonomy" id="750"/>
    <lineage>
        <taxon>Bacteria</taxon>
        <taxon>Pseudomonadati</taxon>
        <taxon>Pseudomonadota</taxon>
        <taxon>Gammaproteobacteria</taxon>
        <taxon>Pasteurellales</taxon>
        <taxon>Pasteurellaceae</taxon>
        <taxon>Gallibacterium</taxon>
    </lineage>
</organism>